<dbReference type="InterPro" id="IPR001173">
    <property type="entry name" value="Glyco_trans_2-like"/>
</dbReference>
<dbReference type="KEGG" id="bmei:Spa11_00210"/>
<dbReference type="Proteomes" id="UP000316426">
    <property type="component" value="Chromosome"/>
</dbReference>
<keyword evidence="2" id="KW-0808">Transferase</keyword>
<dbReference type="CDD" id="cd00761">
    <property type="entry name" value="Glyco_tranf_GTA_type"/>
    <property type="match status" value="1"/>
</dbReference>
<protein>
    <submittedName>
        <fullName evidence="2">Glycosyltransferase EpsE</fullName>
        <ecNumber evidence="2">2.4.-.-</ecNumber>
    </submittedName>
</protein>
<dbReference type="EC" id="2.4.-.-" evidence="2"/>
<evidence type="ECO:0000313" key="3">
    <source>
        <dbReference type="Proteomes" id="UP000316426"/>
    </source>
</evidence>
<keyword evidence="2" id="KW-0328">Glycosyltransferase</keyword>
<dbReference type="RefSeq" id="WP_145105102.1">
    <property type="nucleotide sequence ID" value="NZ_CP036349.1"/>
</dbReference>
<dbReference type="AlphaFoldDB" id="A0A518K217"/>
<evidence type="ECO:0000259" key="1">
    <source>
        <dbReference type="Pfam" id="PF00535"/>
    </source>
</evidence>
<evidence type="ECO:0000313" key="2">
    <source>
        <dbReference type="EMBL" id="QDV71853.1"/>
    </source>
</evidence>
<sequence>MNPRVYVEHTVEPAIRPATIGVVIPVYNRQSILLETLPFVLAQSRRPHHLVIADDGSTDGTPDAAEAWLRDARPAFDWRVLRLPHRTSAHARAQAYRSLGGVDYVAFLDSDDHWPVDFLERTAAALDANPDASVALVDRRYTDLQGPSGGFRDGAPLAADPVPQLFRYGAGVASCTLLRSAGYESVGGWDPSLESAEDTMLFVTMALEGSWVHVIGEPVDYYLGTALARGEENNLSRRYAYSSLRWARVHELVLDRVRRRRPDIDDRPLRRSIARLWYIAGKELMSLGRAHGARRCFARSVKWNAVQYHGWRRLLTA</sequence>
<dbReference type="InterPro" id="IPR050834">
    <property type="entry name" value="Glycosyltransf_2"/>
</dbReference>
<accession>A0A518K217</accession>
<dbReference type="Gene3D" id="3.90.550.10">
    <property type="entry name" value="Spore Coat Polysaccharide Biosynthesis Protein SpsA, Chain A"/>
    <property type="match status" value="1"/>
</dbReference>
<organism evidence="2 3">
    <name type="scientific">Botrimarina mediterranea</name>
    <dbReference type="NCBI Taxonomy" id="2528022"/>
    <lineage>
        <taxon>Bacteria</taxon>
        <taxon>Pseudomonadati</taxon>
        <taxon>Planctomycetota</taxon>
        <taxon>Planctomycetia</taxon>
        <taxon>Pirellulales</taxon>
        <taxon>Lacipirellulaceae</taxon>
        <taxon>Botrimarina</taxon>
    </lineage>
</organism>
<dbReference type="GO" id="GO:0016757">
    <property type="term" value="F:glycosyltransferase activity"/>
    <property type="evidence" value="ECO:0007669"/>
    <property type="project" value="UniProtKB-KW"/>
</dbReference>
<reference evidence="2 3" key="1">
    <citation type="submission" date="2019-02" db="EMBL/GenBank/DDBJ databases">
        <title>Deep-cultivation of Planctomycetes and their phenomic and genomic characterization uncovers novel biology.</title>
        <authorList>
            <person name="Wiegand S."/>
            <person name="Jogler M."/>
            <person name="Boedeker C."/>
            <person name="Pinto D."/>
            <person name="Vollmers J."/>
            <person name="Rivas-Marin E."/>
            <person name="Kohn T."/>
            <person name="Peeters S.H."/>
            <person name="Heuer A."/>
            <person name="Rast P."/>
            <person name="Oberbeckmann S."/>
            <person name="Bunk B."/>
            <person name="Jeske O."/>
            <person name="Meyerdierks A."/>
            <person name="Storesund J.E."/>
            <person name="Kallscheuer N."/>
            <person name="Luecker S."/>
            <person name="Lage O.M."/>
            <person name="Pohl T."/>
            <person name="Merkel B.J."/>
            <person name="Hornburger P."/>
            <person name="Mueller R.-W."/>
            <person name="Bruemmer F."/>
            <person name="Labrenz M."/>
            <person name="Spormann A.M."/>
            <person name="Op den Camp H."/>
            <person name="Overmann J."/>
            <person name="Amann R."/>
            <person name="Jetten M.S.M."/>
            <person name="Mascher T."/>
            <person name="Medema M.H."/>
            <person name="Devos D.P."/>
            <person name="Kaster A.-K."/>
            <person name="Ovreas L."/>
            <person name="Rohde M."/>
            <person name="Galperin M.Y."/>
            <person name="Jogler C."/>
        </authorList>
    </citation>
    <scope>NUCLEOTIDE SEQUENCE [LARGE SCALE GENOMIC DNA]</scope>
    <source>
        <strain evidence="2 3">Spa11</strain>
    </source>
</reference>
<feature type="domain" description="Glycosyltransferase 2-like" evidence="1">
    <location>
        <begin position="22"/>
        <end position="140"/>
    </location>
</feature>
<dbReference type="Pfam" id="PF00535">
    <property type="entry name" value="Glycos_transf_2"/>
    <property type="match status" value="1"/>
</dbReference>
<keyword evidence="3" id="KW-1185">Reference proteome</keyword>
<dbReference type="EMBL" id="CP036349">
    <property type="protein sequence ID" value="QDV71853.1"/>
    <property type="molecule type" value="Genomic_DNA"/>
</dbReference>
<dbReference type="SUPFAM" id="SSF53448">
    <property type="entry name" value="Nucleotide-diphospho-sugar transferases"/>
    <property type="match status" value="1"/>
</dbReference>
<gene>
    <name evidence="2" type="primary">epsE_1</name>
    <name evidence="2" type="ORF">Spa11_00210</name>
</gene>
<name>A0A518K217_9BACT</name>
<proteinExistence type="predicted"/>
<dbReference type="PANTHER" id="PTHR43685">
    <property type="entry name" value="GLYCOSYLTRANSFERASE"/>
    <property type="match status" value="1"/>
</dbReference>
<dbReference type="PANTHER" id="PTHR43685:SF2">
    <property type="entry name" value="GLYCOSYLTRANSFERASE 2-LIKE DOMAIN-CONTAINING PROTEIN"/>
    <property type="match status" value="1"/>
</dbReference>
<dbReference type="InterPro" id="IPR029044">
    <property type="entry name" value="Nucleotide-diphossugar_trans"/>
</dbReference>